<dbReference type="Gene3D" id="4.10.240.10">
    <property type="entry name" value="Zn(2)-C6 fungal-type DNA-binding domain"/>
    <property type="match status" value="1"/>
</dbReference>
<dbReference type="InterPro" id="IPR050613">
    <property type="entry name" value="Sec_Metabolite_Reg"/>
</dbReference>
<evidence type="ECO:0000256" key="5">
    <source>
        <dbReference type="ARBA" id="ARBA00023242"/>
    </source>
</evidence>
<gene>
    <name evidence="7" type="ORF">BDV28DRAFT_155208</name>
</gene>
<dbReference type="CDD" id="cd00067">
    <property type="entry name" value="GAL4"/>
    <property type="match status" value="1"/>
</dbReference>
<dbReference type="PROSITE" id="PS50048">
    <property type="entry name" value="ZN2_CY6_FUNGAL_2"/>
    <property type="match status" value="1"/>
</dbReference>
<keyword evidence="8" id="KW-1185">Reference proteome</keyword>
<evidence type="ECO:0000256" key="1">
    <source>
        <dbReference type="ARBA" id="ARBA00004123"/>
    </source>
</evidence>
<keyword evidence="5" id="KW-0539">Nucleus</keyword>
<dbReference type="CDD" id="cd12148">
    <property type="entry name" value="fungal_TF_MHR"/>
    <property type="match status" value="1"/>
</dbReference>
<evidence type="ECO:0000259" key="6">
    <source>
        <dbReference type="PROSITE" id="PS50048"/>
    </source>
</evidence>
<proteinExistence type="predicted"/>
<dbReference type="SUPFAM" id="SSF57701">
    <property type="entry name" value="Zn2/Cys6 DNA-binding domain"/>
    <property type="match status" value="1"/>
</dbReference>
<comment type="subcellular location">
    <subcellularLocation>
        <location evidence="1">Nucleus</location>
    </subcellularLocation>
</comment>
<organism evidence="7 8">
    <name type="scientific">Aspergillus coremiiformis</name>
    <dbReference type="NCBI Taxonomy" id="138285"/>
    <lineage>
        <taxon>Eukaryota</taxon>
        <taxon>Fungi</taxon>
        <taxon>Dikarya</taxon>
        <taxon>Ascomycota</taxon>
        <taxon>Pezizomycotina</taxon>
        <taxon>Eurotiomycetes</taxon>
        <taxon>Eurotiomycetidae</taxon>
        <taxon>Eurotiales</taxon>
        <taxon>Aspergillaceae</taxon>
        <taxon>Aspergillus</taxon>
        <taxon>Aspergillus subgen. Circumdati</taxon>
    </lineage>
</organism>
<evidence type="ECO:0000256" key="4">
    <source>
        <dbReference type="ARBA" id="ARBA00023163"/>
    </source>
</evidence>
<evidence type="ECO:0000256" key="2">
    <source>
        <dbReference type="ARBA" id="ARBA00023015"/>
    </source>
</evidence>
<dbReference type="GO" id="GO:0000981">
    <property type="term" value="F:DNA-binding transcription factor activity, RNA polymerase II-specific"/>
    <property type="evidence" value="ECO:0007669"/>
    <property type="project" value="InterPro"/>
</dbReference>
<sequence>MEPPIMMMHRWSRPPVSCKHCREKKRRCDRNQPCSSSMQRDIQCEYVGQGQLDLMPGDQESREATSIVQNAEEILDRLHKLEEAVFNNPRQKSFTPFRSHGATLMEQIYQVILQDKDPGIAELLLPLSIFAGSMLAWTPEHLHKLNATSSEAKAAFTAIPLSHDISLSLMIPNSDGYPLKIHLIRYRCHLMARAMVKGYNPIKVEARRWVWWNMMASDRLNSFPGDPQEEAYTFQPKHMMVEYPGNIDNESITLTGVLRDSPLYDSSFMSAFLYRVTFLDELPVFFLLDIPLQRISLHIRLCWLHRPYHLEACVQSTQKVLELRRLMDNGGLEVVLRPARLWMVMQHVFLAALILATDVSFDPNAPYAEARQTKAFAAHQILEKSKGESSMLVEAIRKNMQTLMSTLHKQQPQALESRSEDDLSNTWNAQGLDDSCLANHTVAQEPTSTGDGLSSSNVPHERSIEEEDWDQLWLNFPVVAPALHVPQWNFLLDDIDVNFSSDT</sequence>
<reference evidence="8" key="1">
    <citation type="submission" date="2019-04" db="EMBL/GenBank/DDBJ databases">
        <title>Friends and foes A comparative genomics studyof 23 Aspergillus species from section Flavi.</title>
        <authorList>
            <consortium name="DOE Joint Genome Institute"/>
            <person name="Kjaerbolling I."/>
            <person name="Vesth T."/>
            <person name="Frisvad J.C."/>
            <person name="Nybo J.L."/>
            <person name="Theobald S."/>
            <person name="Kildgaard S."/>
            <person name="Isbrandt T."/>
            <person name="Kuo A."/>
            <person name="Sato A."/>
            <person name="Lyhne E.K."/>
            <person name="Kogle M.E."/>
            <person name="Wiebenga A."/>
            <person name="Kun R.S."/>
            <person name="Lubbers R.J."/>
            <person name="Makela M.R."/>
            <person name="Barry K."/>
            <person name="Chovatia M."/>
            <person name="Clum A."/>
            <person name="Daum C."/>
            <person name="Haridas S."/>
            <person name="He G."/>
            <person name="LaButti K."/>
            <person name="Lipzen A."/>
            <person name="Mondo S."/>
            <person name="Riley R."/>
            <person name="Salamov A."/>
            <person name="Simmons B.A."/>
            <person name="Magnuson J.K."/>
            <person name="Henrissat B."/>
            <person name="Mortensen U.H."/>
            <person name="Larsen T.O."/>
            <person name="Devries R.P."/>
            <person name="Grigoriev I.V."/>
            <person name="Machida M."/>
            <person name="Baker S.E."/>
            <person name="Andersen M.R."/>
        </authorList>
    </citation>
    <scope>NUCLEOTIDE SEQUENCE [LARGE SCALE GENOMIC DNA]</scope>
    <source>
        <strain evidence="8">CBS 553.77</strain>
    </source>
</reference>
<dbReference type="GO" id="GO:0003677">
    <property type="term" value="F:DNA binding"/>
    <property type="evidence" value="ECO:0007669"/>
    <property type="project" value="UniProtKB-KW"/>
</dbReference>
<evidence type="ECO:0000313" key="8">
    <source>
        <dbReference type="Proteomes" id="UP000327118"/>
    </source>
</evidence>
<keyword evidence="4" id="KW-0804">Transcription</keyword>
<feature type="domain" description="Zn(2)-C6 fungal-type" evidence="6">
    <location>
        <begin position="17"/>
        <end position="46"/>
    </location>
</feature>
<dbReference type="Proteomes" id="UP000327118">
    <property type="component" value="Unassembled WGS sequence"/>
</dbReference>
<keyword evidence="2" id="KW-0805">Transcription regulation</keyword>
<accession>A0A5N6ZDW9</accession>
<dbReference type="PANTHER" id="PTHR31001:SF90">
    <property type="entry name" value="CENTROMERE DNA-BINDING PROTEIN COMPLEX CBF3 SUBUNIT B"/>
    <property type="match status" value="1"/>
</dbReference>
<dbReference type="SMART" id="SM00066">
    <property type="entry name" value="GAL4"/>
    <property type="match status" value="1"/>
</dbReference>
<dbReference type="OrthoDB" id="3014581at2759"/>
<dbReference type="InterPro" id="IPR001138">
    <property type="entry name" value="Zn2Cys6_DnaBD"/>
</dbReference>
<dbReference type="Pfam" id="PF00172">
    <property type="entry name" value="Zn_clus"/>
    <property type="match status" value="1"/>
</dbReference>
<dbReference type="InterPro" id="IPR036864">
    <property type="entry name" value="Zn2-C6_fun-type_DNA-bd_sf"/>
</dbReference>
<evidence type="ECO:0000256" key="3">
    <source>
        <dbReference type="ARBA" id="ARBA00023125"/>
    </source>
</evidence>
<evidence type="ECO:0000313" key="7">
    <source>
        <dbReference type="EMBL" id="KAE8355725.1"/>
    </source>
</evidence>
<dbReference type="EMBL" id="ML739048">
    <property type="protein sequence ID" value="KAE8355725.1"/>
    <property type="molecule type" value="Genomic_DNA"/>
</dbReference>
<dbReference type="PANTHER" id="PTHR31001">
    <property type="entry name" value="UNCHARACTERIZED TRANSCRIPTIONAL REGULATORY PROTEIN"/>
    <property type="match status" value="1"/>
</dbReference>
<keyword evidence="3" id="KW-0238">DNA-binding</keyword>
<dbReference type="GO" id="GO:0005634">
    <property type="term" value="C:nucleus"/>
    <property type="evidence" value="ECO:0007669"/>
    <property type="project" value="UniProtKB-SubCell"/>
</dbReference>
<name>A0A5N6ZDW9_9EURO</name>
<dbReference type="GO" id="GO:0009893">
    <property type="term" value="P:positive regulation of metabolic process"/>
    <property type="evidence" value="ECO:0007669"/>
    <property type="project" value="UniProtKB-ARBA"/>
</dbReference>
<dbReference type="AlphaFoldDB" id="A0A5N6ZDW9"/>
<protein>
    <recommendedName>
        <fullName evidence="6">Zn(2)-C6 fungal-type domain-containing protein</fullName>
    </recommendedName>
</protein>
<dbReference type="GO" id="GO:0008270">
    <property type="term" value="F:zinc ion binding"/>
    <property type="evidence" value="ECO:0007669"/>
    <property type="project" value="InterPro"/>
</dbReference>